<reference evidence="6" key="1">
    <citation type="submission" date="2024-06" db="EMBL/GenBank/DDBJ databases">
        <authorList>
            <person name="Mikhailov K."/>
            <person name="Kravchuk O."/>
            <person name="Lyupina Y."/>
            <person name="Adameyko K."/>
        </authorList>
    </citation>
    <scope>NUCLEOTIDE SEQUENCE</scope>
</reference>
<evidence type="ECO:0000256" key="2">
    <source>
        <dbReference type="ARBA" id="ARBA00022448"/>
    </source>
</evidence>
<dbReference type="PANTHER" id="PTHR10997:SF9">
    <property type="entry name" value="IMPORTIN-9"/>
    <property type="match status" value="1"/>
</dbReference>
<dbReference type="Gene3D" id="1.25.10.10">
    <property type="entry name" value="Leucine-rich Repeat Variant"/>
    <property type="match status" value="1"/>
</dbReference>
<comment type="subcellular location">
    <subcellularLocation>
        <location evidence="1">Nucleus</location>
    </subcellularLocation>
</comment>
<feature type="compositionally biased region" description="Acidic residues" evidence="4">
    <location>
        <begin position="916"/>
        <end position="935"/>
    </location>
</feature>
<dbReference type="AlphaFoldDB" id="A0AAU8L099"/>
<evidence type="ECO:0000313" key="6">
    <source>
        <dbReference type="EMBL" id="XCN28586.1"/>
    </source>
</evidence>
<accession>A0AAU8L099</accession>
<dbReference type="GO" id="GO:0005635">
    <property type="term" value="C:nuclear envelope"/>
    <property type="evidence" value="ECO:0007669"/>
    <property type="project" value="TreeGrafter"/>
</dbReference>
<dbReference type="InterPro" id="IPR011989">
    <property type="entry name" value="ARM-like"/>
</dbReference>
<feature type="domain" description="Importin N-terminal" evidence="5">
    <location>
        <begin position="26"/>
        <end position="102"/>
    </location>
</feature>
<dbReference type="PROSITE" id="PS50166">
    <property type="entry name" value="IMPORTIN_B_NT"/>
    <property type="match status" value="1"/>
</dbReference>
<dbReference type="InterPro" id="IPR016024">
    <property type="entry name" value="ARM-type_fold"/>
</dbReference>
<dbReference type="Pfam" id="PF08389">
    <property type="entry name" value="Xpo1"/>
    <property type="match status" value="1"/>
</dbReference>
<protein>
    <submittedName>
        <fullName evidence="6">Importin-9</fullName>
    </submittedName>
</protein>
<evidence type="ECO:0000256" key="3">
    <source>
        <dbReference type="ARBA" id="ARBA00023242"/>
    </source>
</evidence>
<dbReference type="GO" id="GO:0006606">
    <property type="term" value="P:protein import into nucleus"/>
    <property type="evidence" value="ECO:0007669"/>
    <property type="project" value="TreeGrafter"/>
</dbReference>
<dbReference type="SUPFAM" id="SSF48371">
    <property type="entry name" value="ARM repeat"/>
    <property type="match status" value="1"/>
</dbReference>
<evidence type="ECO:0000259" key="5">
    <source>
        <dbReference type="PROSITE" id="PS50166"/>
    </source>
</evidence>
<dbReference type="SMART" id="SM00913">
    <property type="entry name" value="IBN_N"/>
    <property type="match status" value="1"/>
</dbReference>
<dbReference type="Pfam" id="PF03810">
    <property type="entry name" value="IBN_N"/>
    <property type="match status" value="1"/>
</dbReference>
<proteinExistence type="evidence at transcript level"/>
<organism evidence="6">
    <name type="scientific">Halisarca dujardinii</name>
    <name type="common">Dujardin's slime sponge</name>
    <dbReference type="NCBI Taxonomy" id="2583056"/>
    <lineage>
        <taxon>Eukaryota</taxon>
        <taxon>Metazoa</taxon>
        <taxon>Porifera</taxon>
        <taxon>Demospongiae</taxon>
        <taxon>Verongimorpha</taxon>
        <taxon>Chondrillida</taxon>
        <taxon>Halisarcidae</taxon>
        <taxon>Halisarca</taxon>
    </lineage>
</organism>
<evidence type="ECO:0000256" key="4">
    <source>
        <dbReference type="SAM" id="MobiDB-lite"/>
    </source>
</evidence>
<dbReference type="PANTHER" id="PTHR10997">
    <property type="entry name" value="IMPORTIN-7, 8, 11"/>
    <property type="match status" value="1"/>
</dbReference>
<dbReference type="EMBL" id="PP971920">
    <property type="protein sequence ID" value="XCN28586.1"/>
    <property type="molecule type" value="mRNA"/>
</dbReference>
<dbReference type="GO" id="GO:0031267">
    <property type="term" value="F:small GTPase binding"/>
    <property type="evidence" value="ECO:0007669"/>
    <property type="project" value="InterPro"/>
</dbReference>
<dbReference type="InterPro" id="IPR001494">
    <property type="entry name" value="Importin-beta_N"/>
</dbReference>
<dbReference type="GO" id="GO:0005829">
    <property type="term" value="C:cytosol"/>
    <property type="evidence" value="ECO:0007669"/>
    <property type="project" value="TreeGrafter"/>
</dbReference>
<dbReference type="InterPro" id="IPR013598">
    <property type="entry name" value="Exportin-1/Importin-b-like"/>
</dbReference>
<keyword evidence="2" id="KW-0813">Transport</keyword>
<keyword evidence="3" id="KW-0539">Nucleus</keyword>
<sequence>MGDLTAVVLDRLEAVAGGDPGLLRKSEDELRALEVSDSYGVVLAEITSRVELAVHVRQLSSLVLKQYVQSHWSREGELFADTLVSGPAKQAIKKHLLGCLASEESKIRATVAYAIAAIATWEWPEEWPEFIDTILAGIHSANPFLVNGSMHVLEEFSSDVSDNQLPKLAPILIPELFQVVSKETYDLRTRCRAVTIFESLTSMVLIVADIYPEVKGFLQPWVDQYLAVFSALLAAHCSLQDLQLLPLLRDILSSVTQLLTAFPGHMSPRVASVLQPAWALLLTCQPLYLQHCVNGLAELPTLEGMLFVLFDFISALVELRSLQKALLPALPQLLHLLISYISITDTQLILWDDEAVKFLEDENDDLYSNSLRMSALDLVNSVASTNRLAGPAMQALVVAINKHLEEAEVAKQQGLQHWWKSHEACMVVMPVLAGGVSEGRVQYDLQQVVLQLALPHMMTEGVHPLLTGRCLWLCGKLVSAISPEVLPRCFSGCVTGIRGDQHMLIRICAVIAAHDMSLGLVDSAHLHVMAPFAEALLVGILELVRLDLDGIRIQVLEALGVLVAVAKEAVCQKSDQIVELCCQVFVKCCNDPGVLTVLEEVFSSLAQQPSCQAAILEGFASLVVKVLQPVGQSGSGTGLVAAMLDIWTQVVLHCPAPLAPPTVEVVYPAIVGALLKVDDSAILQSGGDCLKAYLTKGVEQLGAWSTTSGSSGLLLAVEVILHLLDPAHSEFSCSFLGPLAIVLIKQVGAVLGEHLESVVRSLLSKLHTVQSTAVTQSLLSVLCYLVHTQLASTLDFLEQVPDMSGRSALQFFLLLWTGKHDSFFGKWDTRLSSSGLAALILHYMTTGDPRLGCLETEGEEFGGDNRGIVTRSMKKAGKVEYRRITVPQKMVKLLIDDYQVALESAAGGGGAGGGAEWEDDSDGDEDEEGEGEEDLYSSLLGGDLNALCELESEGTEFSDDPLMQVDWKSYLEDVLIKCCQAERFSEILPALMEPELQTLRSLSKP</sequence>
<evidence type="ECO:0000256" key="1">
    <source>
        <dbReference type="ARBA" id="ARBA00004123"/>
    </source>
</evidence>
<feature type="region of interest" description="Disordered" evidence="4">
    <location>
        <begin position="907"/>
        <end position="935"/>
    </location>
</feature>
<name>A0AAU8L099_HALDU</name>